<dbReference type="Proteomes" id="UP001501169">
    <property type="component" value="Unassembled WGS sequence"/>
</dbReference>
<evidence type="ECO:0000259" key="2">
    <source>
        <dbReference type="Pfam" id="PF07589"/>
    </source>
</evidence>
<feature type="signal peptide" evidence="1">
    <location>
        <begin position="1"/>
        <end position="24"/>
    </location>
</feature>
<dbReference type="NCBIfam" id="NF038131">
    <property type="entry name" value="choice_anch_K"/>
    <property type="match status" value="1"/>
</dbReference>
<proteinExistence type="predicted"/>
<protein>
    <recommendedName>
        <fullName evidence="2">Ice-binding protein C-terminal domain-containing protein</fullName>
    </recommendedName>
</protein>
<evidence type="ECO:0000256" key="1">
    <source>
        <dbReference type="SAM" id="SignalP"/>
    </source>
</evidence>
<dbReference type="NCBIfam" id="TIGR02595">
    <property type="entry name" value="PEP_CTERM"/>
    <property type="match status" value="1"/>
</dbReference>
<keyword evidence="4" id="KW-1185">Reference proteome</keyword>
<accession>A0ABN1EDD7</accession>
<dbReference type="InterPro" id="IPR013424">
    <property type="entry name" value="Ice-binding_C"/>
</dbReference>
<dbReference type="Pfam" id="PF07589">
    <property type="entry name" value="PEP-CTERM"/>
    <property type="match status" value="1"/>
</dbReference>
<gene>
    <name evidence="3" type="ORF">GCM10009098_35550</name>
</gene>
<name>A0ABN1EDD7_9GAMM</name>
<feature type="domain" description="Ice-binding protein C-terminal" evidence="2">
    <location>
        <begin position="251"/>
        <end position="272"/>
    </location>
</feature>
<evidence type="ECO:0000313" key="3">
    <source>
        <dbReference type="EMBL" id="GAA0564288.1"/>
    </source>
</evidence>
<dbReference type="RefSeq" id="WP_134055622.1">
    <property type="nucleotide sequence ID" value="NZ_BAAAEO010000006.1"/>
</dbReference>
<organism evidence="3 4">
    <name type="scientific">Rheinheimera aquimaris</name>
    <dbReference type="NCBI Taxonomy" id="412437"/>
    <lineage>
        <taxon>Bacteria</taxon>
        <taxon>Pseudomonadati</taxon>
        <taxon>Pseudomonadota</taxon>
        <taxon>Gammaproteobacteria</taxon>
        <taxon>Chromatiales</taxon>
        <taxon>Chromatiaceae</taxon>
        <taxon>Rheinheimera</taxon>
    </lineage>
</organism>
<dbReference type="EMBL" id="BAAAEO010000006">
    <property type="protein sequence ID" value="GAA0564288.1"/>
    <property type="molecule type" value="Genomic_DNA"/>
</dbReference>
<dbReference type="InterPro" id="IPR047995">
    <property type="entry name" value="Choice_anch_K"/>
</dbReference>
<reference evidence="3 4" key="1">
    <citation type="journal article" date="2019" name="Int. J. Syst. Evol. Microbiol.">
        <title>The Global Catalogue of Microorganisms (GCM) 10K type strain sequencing project: providing services to taxonomists for standard genome sequencing and annotation.</title>
        <authorList>
            <consortium name="The Broad Institute Genomics Platform"/>
            <consortium name="The Broad Institute Genome Sequencing Center for Infectious Disease"/>
            <person name="Wu L."/>
            <person name="Ma J."/>
        </authorList>
    </citation>
    <scope>NUCLEOTIDE SEQUENCE [LARGE SCALE GENOMIC DNA]</scope>
    <source>
        <strain evidence="3 4">JCM 14331</strain>
    </source>
</reference>
<keyword evidence="1" id="KW-0732">Signal</keyword>
<comment type="caution">
    <text evidence="3">The sequence shown here is derived from an EMBL/GenBank/DDBJ whole genome shotgun (WGS) entry which is preliminary data.</text>
</comment>
<sequence>MKSGLGFLVAALGSAVLFAGSAAAAPLSLTFETSSGWLADGLNYNGYAPQTRHRNGVETVYDCAAGATKAANGCGLEFYNAADGIAQGYTSVDWGNPLVAGQYSGLDIASYDGVLEADAGWVDTGMITHRNRMVRSGSVTLAELNLFTVFDIVSPFVAQASSAFGISFTETVNNPYGYCDADIQFSDVPCDDYFNISGIPLPIEFTFEGRKYVIEFRLWGDADSGFLIEDNLLRTAENSDNDLFVQARLVSVPEPATIAVLGMGLLMLSLRRQKV</sequence>
<feature type="chain" id="PRO_5046610095" description="Ice-binding protein C-terminal domain-containing protein" evidence="1">
    <location>
        <begin position="25"/>
        <end position="275"/>
    </location>
</feature>
<evidence type="ECO:0000313" key="4">
    <source>
        <dbReference type="Proteomes" id="UP001501169"/>
    </source>
</evidence>
<dbReference type="NCBIfam" id="NF038125">
    <property type="entry name" value="PEP_CTERM_THxN"/>
    <property type="match status" value="1"/>
</dbReference>